<name>A0A023AXI9_GRENI</name>
<dbReference type="Proteomes" id="UP000019763">
    <property type="component" value="Unassembled WGS sequence"/>
</dbReference>
<organism evidence="1 2">
    <name type="scientific">Gregarina niphandrodes</name>
    <name type="common">Septate eugregarine</name>
    <dbReference type="NCBI Taxonomy" id="110365"/>
    <lineage>
        <taxon>Eukaryota</taxon>
        <taxon>Sar</taxon>
        <taxon>Alveolata</taxon>
        <taxon>Apicomplexa</taxon>
        <taxon>Conoidasida</taxon>
        <taxon>Gregarinasina</taxon>
        <taxon>Eugregarinorida</taxon>
        <taxon>Gregarinidae</taxon>
        <taxon>Gregarina</taxon>
    </lineage>
</organism>
<sequence length="530" mass="58340">MRSLAPCHEAASRFASGILAVGMSASHQSVLKPVVLEPVAVDPLAAKPLCRKSSLVGGETGGSREMVYWHNGCSGLSAFAVKGRVFQTVGNARAILGELLSEEEWNNLKRTTETDLWKCRLIYVELASIISLFVDCPFGGVTERAQKTVGEWLQGAGGRRIQNNWITGCLLQRAGVSTKKLIDFIVDALGYVPANCAASLECLNKCEMRYSNYVRRVTTKDRRELLLERERILPAAKITVAEFVEEIGCAANCPTGGGRAGPRRLNSRLEKLAGPVYCPGTGSLERSVRNSVPGTLLLHEVGARAAKLLEGRVEKLLVIEDDDFKTCSLDYAELGTVIDKYVRNAFGGVCRRVLNKTATAMEEGTRSRRVNGWISACLLQYAEVPIEDLVDLCIQELKHRPPTVWRLDCLKGHSDLYRARQRRGNVEPKTRFLKLLCGLREKISVPQFKRLASLTVQAQAEFLFERYSAFVSSGYRTVPDGTAPNATVPTATALGPTVPSAPGRTVLDPEMMYCHPDDLIEFLQWVESGH</sequence>
<comment type="caution">
    <text evidence="1">The sequence shown here is derived from an EMBL/GenBank/DDBJ whole genome shotgun (WGS) entry which is preliminary data.</text>
</comment>
<dbReference type="VEuPathDB" id="CryptoDB:GNI_183570"/>
<dbReference type="AlphaFoldDB" id="A0A023AXI9"/>
<evidence type="ECO:0000313" key="2">
    <source>
        <dbReference type="Proteomes" id="UP000019763"/>
    </source>
</evidence>
<reference evidence="1" key="1">
    <citation type="submission" date="2013-12" db="EMBL/GenBank/DDBJ databases">
        <authorList>
            <person name="Omoto C.K."/>
            <person name="Sibley D."/>
            <person name="Venepally P."/>
            <person name="Hadjithomas M."/>
            <person name="Karamycheva S."/>
            <person name="Brunk B."/>
            <person name="Roos D."/>
            <person name="Caler E."/>
            <person name="Lorenzi H."/>
        </authorList>
    </citation>
    <scope>NUCLEOTIDE SEQUENCE</scope>
</reference>
<gene>
    <name evidence="1" type="ORF">GNI_183570</name>
</gene>
<dbReference type="RefSeq" id="XP_011133556.1">
    <property type="nucleotide sequence ID" value="XM_011135254.1"/>
</dbReference>
<accession>A0A023AXI9</accession>
<proteinExistence type="predicted"/>
<keyword evidence="2" id="KW-1185">Reference proteome</keyword>
<evidence type="ECO:0000313" key="1">
    <source>
        <dbReference type="EMBL" id="EZG43188.1"/>
    </source>
</evidence>
<protein>
    <submittedName>
        <fullName evidence="1">Uncharacterized protein</fullName>
    </submittedName>
</protein>
<dbReference type="GeneID" id="22916128"/>
<dbReference type="EMBL" id="AFNH02001390">
    <property type="protein sequence ID" value="EZG43188.1"/>
    <property type="molecule type" value="Genomic_DNA"/>
</dbReference>